<dbReference type="GO" id="GO:0046983">
    <property type="term" value="F:protein dimerization activity"/>
    <property type="evidence" value="ECO:0007669"/>
    <property type="project" value="InterPro"/>
</dbReference>
<evidence type="ECO:0000256" key="1">
    <source>
        <dbReference type="ARBA" id="ARBA00001935"/>
    </source>
</evidence>
<evidence type="ECO:0000313" key="14">
    <source>
        <dbReference type="EMBL" id="KAJ6436806.1"/>
    </source>
</evidence>
<comment type="similarity">
    <text evidence="2 9">Belongs to the copper/topaquinone oxidase family.</text>
</comment>
<keyword evidence="6 9" id="KW-0186">Copper</keyword>
<dbReference type="EC" id="1.4.3.-" evidence="9"/>
<feature type="active site" description="Proton acceptor" evidence="7">
    <location>
        <position position="255"/>
    </location>
</feature>
<feature type="compositionally biased region" description="Basic and acidic residues" evidence="10">
    <location>
        <begin position="161"/>
        <end position="179"/>
    </location>
</feature>
<dbReference type="PANTHER" id="PTHR10638:SF20">
    <property type="entry name" value="AMINE OXIDASE"/>
    <property type="match status" value="1"/>
</dbReference>
<feature type="modified residue" description="2',4',5'-topaquinone" evidence="8">
    <location>
        <position position="320"/>
    </location>
</feature>
<dbReference type="SUPFAM" id="SSF54416">
    <property type="entry name" value="Amine oxidase N-terminal region"/>
    <property type="match status" value="1"/>
</dbReference>
<dbReference type="InterPro" id="IPR015798">
    <property type="entry name" value="Cu_amine_oxidase_C"/>
</dbReference>
<dbReference type="AlphaFoldDB" id="A0AB34FDR7"/>
<evidence type="ECO:0000256" key="11">
    <source>
        <dbReference type="SAM" id="SignalP"/>
    </source>
</evidence>
<feature type="signal peptide" evidence="11">
    <location>
        <begin position="1"/>
        <end position="17"/>
    </location>
</feature>
<dbReference type="SUPFAM" id="SSF53098">
    <property type="entry name" value="Ribonuclease H-like"/>
    <property type="match status" value="1"/>
</dbReference>
<feature type="compositionally biased region" description="Basic residues" evidence="10">
    <location>
        <begin position="148"/>
        <end position="158"/>
    </location>
</feature>
<feature type="chain" id="PRO_5044281600" description="Amine oxidase" evidence="11">
    <location>
        <begin position="18"/>
        <end position="1199"/>
    </location>
</feature>
<keyword evidence="5 9" id="KW-0560">Oxidoreductase</keyword>
<accession>A0AB34FDR7</accession>
<dbReference type="Gene3D" id="2.70.98.20">
    <property type="entry name" value="Copper amine oxidase, catalytic domain"/>
    <property type="match status" value="1"/>
</dbReference>
<evidence type="ECO:0000259" key="12">
    <source>
        <dbReference type="Pfam" id="PF01179"/>
    </source>
</evidence>
<keyword evidence="11" id="KW-0732">Signal</keyword>
<evidence type="ECO:0000256" key="10">
    <source>
        <dbReference type="SAM" id="MobiDB-lite"/>
    </source>
</evidence>
<dbReference type="GO" id="GO:0048038">
    <property type="term" value="F:quinone binding"/>
    <property type="evidence" value="ECO:0007669"/>
    <property type="project" value="InterPro"/>
</dbReference>
<dbReference type="Gene3D" id="3.10.450.40">
    <property type="match status" value="1"/>
</dbReference>
<keyword evidence="3 9" id="KW-0479">Metal-binding</keyword>
<evidence type="ECO:0000256" key="6">
    <source>
        <dbReference type="ARBA" id="ARBA00023008"/>
    </source>
</evidence>
<evidence type="ECO:0000259" key="13">
    <source>
        <dbReference type="Pfam" id="PF05699"/>
    </source>
</evidence>
<dbReference type="InterPro" id="IPR016182">
    <property type="entry name" value="Cu_amine_oxidase_N-reg"/>
</dbReference>
<dbReference type="GO" id="GO:0008131">
    <property type="term" value="F:primary methylamine oxidase activity"/>
    <property type="evidence" value="ECO:0007669"/>
    <property type="project" value="InterPro"/>
</dbReference>
<dbReference type="EMBL" id="JAQHRD010000016">
    <property type="protein sequence ID" value="KAJ6436806.1"/>
    <property type="molecule type" value="Genomic_DNA"/>
</dbReference>
<organism evidence="14 15">
    <name type="scientific">Purpureocillium lavendulum</name>
    <dbReference type="NCBI Taxonomy" id="1247861"/>
    <lineage>
        <taxon>Eukaryota</taxon>
        <taxon>Fungi</taxon>
        <taxon>Dikarya</taxon>
        <taxon>Ascomycota</taxon>
        <taxon>Pezizomycotina</taxon>
        <taxon>Sordariomycetes</taxon>
        <taxon>Hypocreomycetidae</taxon>
        <taxon>Hypocreales</taxon>
        <taxon>Ophiocordycipitaceae</taxon>
        <taxon>Purpureocillium</taxon>
    </lineage>
</organism>
<feature type="region of interest" description="Disordered" evidence="10">
    <location>
        <begin position="147"/>
        <end position="180"/>
    </location>
</feature>
<feature type="domain" description="Copper amine oxidase catalytic" evidence="12">
    <location>
        <begin position="184"/>
        <end position="564"/>
    </location>
</feature>
<dbReference type="Pfam" id="PF01179">
    <property type="entry name" value="Cu_amine_oxid"/>
    <property type="match status" value="1"/>
</dbReference>
<comment type="PTM">
    <text evidence="8 9">Topaquinone (TPQ) is generated by copper-dependent autoxidation of a specific tyrosyl residue.</text>
</comment>
<evidence type="ECO:0000256" key="4">
    <source>
        <dbReference type="ARBA" id="ARBA00022772"/>
    </source>
</evidence>
<comment type="cofactor">
    <cofactor evidence="9">
        <name>Cu cation</name>
        <dbReference type="ChEBI" id="CHEBI:23378"/>
    </cofactor>
    <text evidence="9">Contains 1 topaquinone per subunit.</text>
</comment>
<dbReference type="SUPFAM" id="SSF49998">
    <property type="entry name" value="Amine oxidase catalytic domain"/>
    <property type="match status" value="1"/>
</dbReference>
<evidence type="ECO:0000256" key="2">
    <source>
        <dbReference type="ARBA" id="ARBA00007983"/>
    </source>
</evidence>
<dbReference type="InterPro" id="IPR008906">
    <property type="entry name" value="HATC_C_dom"/>
</dbReference>
<feature type="domain" description="HAT C-terminal dimerisation" evidence="13">
    <location>
        <begin position="1112"/>
        <end position="1193"/>
    </location>
</feature>
<dbReference type="GO" id="GO:0005886">
    <property type="term" value="C:plasma membrane"/>
    <property type="evidence" value="ECO:0007669"/>
    <property type="project" value="TreeGrafter"/>
</dbReference>
<evidence type="ECO:0000256" key="8">
    <source>
        <dbReference type="PIRSR" id="PIRSR600269-51"/>
    </source>
</evidence>
<evidence type="ECO:0000256" key="3">
    <source>
        <dbReference type="ARBA" id="ARBA00022723"/>
    </source>
</evidence>
<gene>
    <name evidence="14" type="primary">AOC3</name>
    <name evidence="14" type="ORF">O9K51_10573</name>
</gene>
<comment type="caution">
    <text evidence="14">The sequence shown here is derived from an EMBL/GenBank/DDBJ whole genome shotgun (WGS) entry which is preliminary data.</text>
</comment>
<evidence type="ECO:0000313" key="15">
    <source>
        <dbReference type="Proteomes" id="UP001163105"/>
    </source>
</evidence>
<dbReference type="Pfam" id="PF05699">
    <property type="entry name" value="Dimer_Tnp_hAT"/>
    <property type="match status" value="1"/>
</dbReference>
<evidence type="ECO:0000256" key="7">
    <source>
        <dbReference type="PIRSR" id="PIRSR600269-50"/>
    </source>
</evidence>
<sequence length="1199" mass="135353">MRFLSVFASLAIGSVSANPSSHHMHLHHSKREVNGSYIPSTAPFDNIFADISAVERKSILSFLKRQVNITIPGDVDFTEGDVMWLLAPNKTDATLYLSKKGPKPARYARAMGRGRRDCISREYMVGPLPVGNLTKATPLLPGADSRILRRSNLQRRSPRSPYEEKQRWNGEELPHDDKPPPVTILPGGARHEFDPKQNYVSWMDFSFFVSTGPGGISLHDVRFKGERVIYELAMQEALAHYAGPDEAQTTASYLDVTVGFTKFNLIPGYDCPSYATYADAFCLFEYPKDYPLSRHKGYDYYHATKNIAFLVRSISTVDNYDYQTTYEFFHDGSIQVLVRASGYIQASDFVNGTEPRNYGFRIRDGLSGSMHDHVLNFKADLDIYGTKNSLSKTQFVPHSQVYEWSKGKVVNTMKADRSFVTNEDQGKINWAPNAAAQYSVVNKDKPNKFGEYPGFRIYPSTGSSIHLTVQNSTQFPNQVNWASHQLYAVQRKDTEPVSAHPITPDLVDFNKFFDGESLDQEDIVLYFNLGMHHMPDTYDLPVTVFQGAQSGITLRPQNYQESDNSPSTKQQIHITNENDKVKVENYGAKKLSGSFDLHGGGRVRGGKAAAEYSQKAMFVKNVAPTESWYKSTEDSVVESSVFAPSSAKEGGETAVALARVGAGGLGYVGDVNAEAGSRSETILSLVKGAKSCVHLSFDLWTASNGFHYIGIVGHFVDGEGRKQDVLLGLPRLIGPHSGENMASYVKEVIDKYEVGSKLGYFMLDNAESNDTCLEALARWFPMDVSSRRLRCIGHIINLVVRAVIFGSNVSKFEAALREATDEFSFDIWAKKGSIGRLHNLATYIRRTDQRRQALRQLQAEIAGDDAIFTLEIVVDGKTRWNSIYMMIERALELRAAIELFQSRWQIPKHDPGHRDLSKDFLTAMDWVELQRFYDFLKPFYILTKTMEGNASTPGAEGGHGAVWETLKTMDYLFVKFRQAADDTRFEEASHFKSGIDCGWAKLEDYYVKTDRTPVYRVALALHPSYGYDYFERHSKVAMDKPQWYNDMQSAVGTLFDEYARQAEVETQAQAGLLEIDGCETDAEVDDYSSFGKRSLRSLNTQRKKTKTVSELDLFQTRAIYPQDLDVADPIQWWNRRQLEYPVLYRMALDLFSIPGMSAECERVFSQTKKMITDERNRLAPKVIEADQLQKHWLMRGLVV</sequence>
<dbReference type="Proteomes" id="UP001163105">
    <property type="component" value="Unassembled WGS sequence"/>
</dbReference>
<name>A0AB34FDR7_9HYPO</name>
<dbReference type="GO" id="GO:0005507">
    <property type="term" value="F:copper ion binding"/>
    <property type="evidence" value="ECO:0007669"/>
    <property type="project" value="InterPro"/>
</dbReference>
<reference evidence="14" key="1">
    <citation type="submission" date="2023-01" db="EMBL/GenBank/DDBJ databases">
        <title>The growth and conidiation of Purpureocillium lavendulum are regulated by nitrogen source and histone H3K14 acetylation.</title>
        <authorList>
            <person name="Tang P."/>
            <person name="Han J."/>
            <person name="Zhang C."/>
            <person name="Tang P."/>
            <person name="Qi F."/>
            <person name="Zhang K."/>
            <person name="Liang L."/>
        </authorList>
    </citation>
    <scope>NUCLEOTIDE SEQUENCE</scope>
    <source>
        <strain evidence="14">YMF1.00683</strain>
    </source>
</reference>
<proteinExistence type="inferred from homology"/>
<dbReference type="PANTHER" id="PTHR10638">
    <property type="entry name" value="COPPER AMINE OXIDASE"/>
    <property type="match status" value="1"/>
</dbReference>
<evidence type="ECO:0000256" key="5">
    <source>
        <dbReference type="ARBA" id="ARBA00023002"/>
    </source>
</evidence>
<protein>
    <recommendedName>
        <fullName evidence="9">Amine oxidase</fullName>
        <ecNumber evidence="9">1.4.3.-</ecNumber>
    </recommendedName>
</protein>
<dbReference type="InterPro" id="IPR012337">
    <property type="entry name" value="RNaseH-like_sf"/>
</dbReference>
<feature type="active site" description="Schiff-base intermediate with substrate; via topaquinone" evidence="7">
    <location>
        <position position="320"/>
    </location>
</feature>
<dbReference type="GO" id="GO:0009308">
    <property type="term" value="P:amine metabolic process"/>
    <property type="evidence" value="ECO:0007669"/>
    <property type="project" value="UniProtKB-UniRule"/>
</dbReference>
<keyword evidence="15" id="KW-1185">Reference proteome</keyword>
<keyword evidence="4 7" id="KW-0801">TPQ</keyword>
<dbReference type="PRINTS" id="PR00766">
    <property type="entry name" value="CUDAOXIDASE"/>
</dbReference>
<dbReference type="InterPro" id="IPR036460">
    <property type="entry name" value="Cu_amine_oxidase_C_sf"/>
</dbReference>
<evidence type="ECO:0000256" key="9">
    <source>
        <dbReference type="RuleBase" id="RU000672"/>
    </source>
</evidence>
<comment type="cofactor">
    <cofactor evidence="1">
        <name>Cu cation</name>
        <dbReference type="ChEBI" id="CHEBI:23378"/>
    </cofactor>
</comment>
<dbReference type="InterPro" id="IPR000269">
    <property type="entry name" value="Cu_amine_oxidase"/>
</dbReference>